<keyword evidence="5" id="KW-0862">Zinc</keyword>
<accession>A0A553PEJ0</accession>
<dbReference type="GO" id="GO:0005634">
    <property type="term" value="C:nucleus"/>
    <property type="evidence" value="ECO:0007669"/>
    <property type="project" value="TreeGrafter"/>
</dbReference>
<dbReference type="GO" id="GO:0016887">
    <property type="term" value="F:ATP hydrolysis activity"/>
    <property type="evidence" value="ECO:0007669"/>
    <property type="project" value="InterPro"/>
</dbReference>
<dbReference type="SMART" id="SM00734">
    <property type="entry name" value="ZnF_Rad18"/>
    <property type="match status" value="1"/>
</dbReference>
<dbReference type="SUPFAM" id="SSF48019">
    <property type="entry name" value="post-AAA+ oligomerization domain-like"/>
    <property type="match status" value="1"/>
</dbReference>
<evidence type="ECO:0000256" key="8">
    <source>
        <dbReference type="PROSITE-ProRule" id="PRU01256"/>
    </source>
</evidence>
<feature type="domain" description="UBZ4-type" evidence="10">
    <location>
        <begin position="9"/>
        <end position="36"/>
    </location>
</feature>
<evidence type="ECO:0000256" key="7">
    <source>
        <dbReference type="ARBA" id="ARBA00023204"/>
    </source>
</evidence>
<keyword evidence="3 8" id="KW-0227">DNA damage</keyword>
<dbReference type="PROSITE" id="PS51908">
    <property type="entry name" value="ZF_UBZ4"/>
    <property type="match status" value="1"/>
</dbReference>
<evidence type="ECO:0000256" key="3">
    <source>
        <dbReference type="ARBA" id="ARBA00022763"/>
    </source>
</evidence>
<dbReference type="Pfam" id="PF16193">
    <property type="entry name" value="AAA_assoc_2"/>
    <property type="match status" value="1"/>
</dbReference>
<dbReference type="Gene3D" id="1.10.8.60">
    <property type="match status" value="1"/>
</dbReference>
<comment type="caution">
    <text evidence="11">The sequence shown here is derived from an EMBL/GenBank/DDBJ whole genome shotgun (WGS) entry which is preliminary data.</text>
</comment>
<evidence type="ECO:0000313" key="11">
    <source>
        <dbReference type="EMBL" id="TRY76092.1"/>
    </source>
</evidence>
<sequence>MAEGAFDGSVKCPVCARDFEPGKINGHLDECLRSSTADDSQLRPPSKRARIKQPPAPALFFPVFQGTSSNAQRNLSAPTATPEEDPQPTRPAPLTLSVCTANIISSLHPQPSRAGNASSVTETAFCDKGCAAISSQLRLKKPLAEIMRPNTLEEYFGQNKLIGEQTLLRTLLQSEGIPSLILWGPPGCGKVLFQSTNTFYYIIQCELLPSFILLFLLCSTAISNLRWTCRRINDEIAVDNTTLAHIIASLIKQKAMGRFVTLSATSASTAEVREVIKQAQNEIRLFKRRTVLFIDEIHRFNKLQQDTFLPHVECGTITLIGATTENPSFQINSALLSRCRVLVLERLSLEALGSILRRAVDFLDLRLLKQDEEEPKTLSEPQVCVEQAALDTLAHLCDGDARAALNGLQMALQACSLQNTDRIILMEKHVKEVLQRSHFLYDRAGTKLVKSLFLVSTLLALTWLHLAPAEICGINVPAQPAPHGNAESLVKRMPEQSPSQAQILCVMKLFHWPTELDGVDCTNSPRAFTSQVPSEHCLKTNLSEEKQFCSVMQTAVIFGGRAGSYDTNGCEEHYNSISALHKSMRGSDANAGLYWLGRMLEGGEEPLYVARRLVRFASEDVG</sequence>
<feature type="region of interest" description="Disordered" evidence="9">
    <location>
        <begin position="70"/>
        <end position="93"/>
    </location>
</feature>
<dbReference type="SUPFAM" id="SSF52540">
    <property type="entry name" value="P-loop containing nucleoside triphosphate hydrolases"/>
    <property type="match status" value="2"/>
</dbReference>
<dbReference type="InterPro" id="IPR008921">
    <property type="entry name" value="DNA_pol3_clamp-load_cplx_C"/>
</dbReference>
<dbReference type="Proteomes" id="UP000316079">
    <property type="component" value="Unassembled WGS sequence"/>
</dbReference>
<organism evidence="11 12">
    <name type="scientific">Danionella cerebrum</name>
    <dbReference type="NCBI Taxonomy" id="2873325"/>
    <lineage>
        <taxon>Eukaryota</taxon>
        <taxon>Metazoa</taxon>
        <taxon>Chordata</taxon>
        <taxon>Craniata</taxon>
        <taxon>Vertebrata</taxon>
        <taxon>Euteleostomi</taxon>
        <taxon>Actinopterygii</taxon>
        <taxon>Neopterygii</taxon>
        <taxon>Teleostei</taxon>
        <taxon>Ostariophysi</taxon>
        <taxon>Cypriniformes</taxon>
        <taxon>Danionidae</taxon>
        <taxon>Danioninae</taxon>
        <taxon>Danionella</taxon>
    </lineage>
</organism>
<reference evidence="11 12" key="1">
    <citation type="journal article" date="2019" name="Sci. Data">
        <title>Hybrid genome assembly and annotation of Danionella translucida.</title>
        <authorList>
            <person name="Kadobianskyi M."/>
            <person name="Schulze L."/>
            <person name="Schuelke M."/>
            <person name="Judkewitz B."/>
        </authorList>
    </citation>
    <scope>NUCLEOTIDE SEQUENCE [LARGE SCALE GENOMIC DNA]</scope>
    <source>
        <strain evidence="11 12">Bolton</strain>
    </source>
</reference>
<keyword evidence="12" id="KW-1185">Reference proteome</keyword>
<proteinExistence type="predicted"/>
<keyword evidence="6" id="KW-0067">ATP-binding</keyword>
<dbReference type="Gene3D" id="1.20.272.10">
    <property type="match status" value="1"/>
</dbReference>
<evidence type="ECO:0000256" key="4">
    <source>
        <dbReference type="ARBA" id="ARBA00022771"/>
    </source>
</evidence>
<evidence type="ECO:0000256" key="6">
    <source>
        <dbReference type="ARBA" id="ARBA00022840"/>
    </source>
</evidence>
<evidence type="ECO:0000313" key="12">
    <source>
        <dbReference type="Proteomes" id="UP000316079"/>
    </source>
</evidence>
<dbReference type="GO" id="GO:0008270">
    <property type="term" value="F:zinc ion binding"/>
    <property type="evidence" value="ECO:0007669"/>
    <property type="project" value="UniProtKB-KW"/>
</dbReference>
<dbReference type="GO" id="GO:0008047">
    <property type="term" value="F:enzyme activator activity"/>
    <property type="evidence" value="ECO:0007669"/>
    <property type="project" value="TreeGrafter"/>
</dbReference>
<dbReference type="EMBL" id="SRMA01026700">
    <property type="protein sequence ID" value="TRY76092.1"/>
    <property type="molecule type" value="Genomic_DNA"/>
</dbReference>
<dbReference type="CDD" id="cd18139">
    <property type="entry name" value="HLD_clamp_RarA"/>
    <property type="match status" value="1"/>
</dbReference>
<dbReference type="GO" id="GO:0005524">
    <property type="term" value="F:ATP binding"/>
    <property type="evidence" value="ECO:0007669"/>
    <property type="project" value="UniProtKB-KW"/>
</dbReference>
<dbReference type="GO" id="GO:0003677">
    <property type="term" value="F:DNA binding"/>
    <property type="evidence" value="ECO:0007669"/>
    <property type="project" value="InterPro"/>
</dbReference>
<dbReference type="Pfam" id="PF00004">
    <property type="entry name" value="AAA"/>
    <property type="match status" value="1"/>
</dbReference>
<keyword evidence="2" id="KW-0547">Nucleotide-binding</keyword>
<dbReference type="InterPro" id="IPR003959">
    <property type="entry name" value="ATPase_AAA_core"/>
</dbReference>
<evidence type="ECO:0000256" key="1">
    <source>
        <dbReference type="ARBA" id="ARBA00022723"/>
    </source>
</evidence>
<evidence type="ECO:0000259" key="10">
    <source>
        <dbReference type="PROSITE" id="PS51908"/>
    </source>
</evidence>
<dbReference type="GO" id="GO:0006261">
    <property type="term" value="P:DNA-templated DNA replication"/>
    <property type="evidence" value="ECO:0007669"/>
    <property type="project" value="TreeGrafter"/>
</dbReference>
<dbReference type="GO" id="GO:0017116">
    <property type="term" value="F:single-stranded DNA helicase activity"/>
    <property type="evidence" value="ECO:0007669"/>
    <property type="project" value="TreeGrafter"/>
</dbReference>
<dbReference type="InterPro" id="IPR027417">
    <property type="entry name" value="P-loop_NTPase"/>
</dbReference>
<dbReference type="Gene3D" id="3.40.50.300">
    <property type="entry name" value="P-loop containing nucleotide triphosphate hydrolases"/>
    <property type="match status" value="2"/>
</dbReference>
<keyword evidence="7 8" id="KW-0234">DNA repair</keyword>
<dbReference type="STRING" id="623744.A0A553PEJ0"/>
<dbReference type="OrthoDB" id="8942642at2759"/>
<evidence type="ECO:0000256" key="2">
    <source>
        <dbReference type="ARBA" id="ARBA00022741"/>
    </source>
</evidence>
<dbReference type="Pfam" id="PF12002">
    <property type="entry name" value="MgsA_C"/>
    <property type="match status" value="1"/>
</dbReference>
<dbReference type="InterPro" id="IPR051314">
    <property type="entry name" value="AAA_ATPase_RarA/MGS1/WRNIP1"/>
</dbReference>
<dbReference type="PANTHER" id="PTHR13779:SF7">
    <property type="entry name" value="ATPASE WRNIP1"/>
    <property type="match status" value="1"/>
</dbReference>
<protein>
    <recommendedName>
        <fullName evidence="10">UBZ4-type domain-containing protein</fullName>
    </recommendedName>
</protein>
<dbReference type="PANTHER" id="PTHR13779">
    <property type="entry name" value="WERNER HELICASE-INTERACTING PROTEIN 1 FAMILY MEMBER"/>
    <property type="match status" value="1"/>
</dbReference>
<gene>
    <name evidence="11" type="ORF">DNTS_035392</name>
</gene>
<name>A0A553PEJ0_9TELE</name>
<keyword evidence="4 8" id="KW-0863">Zinc-finger</keyword>
<dbReference type="CDD" id="cd00009">
    <property type="entry name" value="AAA"/>
    <property type="match status" value="1"/>
</dbReference>
<evidence type="ECO:0000256" key="9">
    <source>
        <dbReference type="SAM" id="MobiDB-lite"/>
    </source>
</evidence>
<evidence type="ECO:0000256" key="5">
    <source>
        <dbReference type="ARBA" id="ARBA00022833"/>
    </source>
</evidence>
<dbReference type="InterPro" id="IPR021886">
    <property type="entry name" value="MgsA_C"/>
</dbReference>
<dbReference type="Gene3D" id="3.30.160.60">
    <property type="entry name" value="Classic Zinc Finger"/>
    <property type="match status" value="1"/>
</dbReference>
<dbReference type="InterPro" id="IPR006642">
    <property type="entry name" value="Rad18_UBZ4"/>
</dbReference>
<dbReference type="AlphaFoldDB" id="A0A553PEJ0"/>
<dbReference type="InterPro" id="IPR032423">
    <property type="entry name" value="AAA_assoc_2"/>
</dbReference>
<keyword evidence="1" id="KW-0479">Metal-binding</keyword>
<feature type="compositionally biased region" description="Polar residues" evidence="9">
    <location>
        <begin position="70"/>
        <end position="79"/>
    </location>
</feature>
<dbReference type="GO" id="GO:0000731">
    <property type="term" value="P:DNA synthesis involved in DNA repair"/>
    <property type="evidence" value="ECO:0007669"/>
    <property type="project" value="TreeGrafter"/>
</dbReference>